<organism evidence="1 2">
    <name type="scientific">Acinetobacter schindleri</name>
    <dbReference type="NCBI Taxonomy" id="108981"/>
    <lineage>
        <taxon>Bacteria</taxon>
        <taxon>Pseudomonadati</taxon>
        <taxon>Pseudomonadota</taxon>
        <taxon>Gammaproteobacteria</taxon>
        <taxon>Moraxellales</taxon>
        <taxon>Moraxellaceae</taxon>
        <taxon>Acinetobacter</taxon>
    </lineage>
</organism>
<keyword evidence="1" id="KW-0418">Kinase</keyword>
<protein>
    <submittedName>
        <fullName evidence="1">Adenylate kinase</fullName>
    </submittedName>
</protein>
<dbReference type="RefSeq" id="WP_163172063.1">
    <property type="nucleotide sequence ID" value="NZ_CP044463.1"/>
</dbReference>
<name>A0AAE6WXJ3_9GAMM</name>
<dbReference type="SUPFAM" id="SSF52540">
    <property type="entry name" value="P-loop containing nucleoside triphosphate hydrolases"/>
    <property type="match status" value="1"/>
</dbReference>
<gene>
    <name evidence="1" type="ORF">FSC10_12330</name>
</gene>
<sequence>MTNDLVLMNEKDEVRDFRRINVVGTSASGKSTFARTLAAKLGLSYIELDNLFWLDNWQETADQEFFDKIQAAIDQAKDGYVIDGNYTRSIPVKWAEIDSVIWIDLPFHLNLYRSIKRAIQRTISKQPLWSNSNNTESFSQMLSRDSIIWWMIKTHQKNRQHYLKLMHMPEYQHIHWIRLRSPREIDAFLAQH</sequence>
<proteinExistence type="predicted"/>
<dbReference type="EMBL" id="CP044463">
    <property type="protein sequence ID" value="QIC68089.1"/>
    <property type="molecule type" value="Genomic_DNA"/>
</dbReference>
<dbReference type="PANTHER" id="PTHR37816">
    <property type="entry name" value="YALI0E33011P"/>
    <property type="match status" value="1"/>
</dbReference>
<dbReference type="Gene3D" id="3.40.50.300">
    <property type="entry name" value="P-loop containing nucleotide triphosphate hydrolases"/>
    <property type="match status" value="1"/>
</dbReference>
<evidence type="ECO:0000313" key="2">
    <source>
        <dbReference type="Proteomes" id="UP000503505"/>
    </source>
</evidence>
<dbReference type="InterPro" id="IPR052922">
    <property type="entry name" value="Cytidylate_Kinase-2"/>
</dbReference>
<dbReference type="PANTHER" id="PTHR37816:SF1">
    <property type="entry name" value="TOXIN"/>
    <property type="match status" value="1"/>
</dbReference>
<keyword evidence="1" id="KW-0808">Transferase</keyword>
<accession>A0AAE6WXJ3</accession>
<evidence type="ECO:0000313" key="1">
    <source>
        <dbReference type="EMBL" id="QIC68089.1"/>
    </source>
</evidence>
<reference evidence="1 2" key="1">
    <citation type="submission" date="2019-09" db="EMBL/GenBank/DDBJ databases">
        <title>Non-baumannii Acinetobacter spp. carrying blaNDM-1 isolated in China.</title>
        <authorList>
            <person name="Cui C."/>
            <person name="Chen C."/>
            <person name="Sun J."/>
            <person name="Liu Y."/>
        </authorList>
    </citation>
    <scope>NUCLEOTIDE SEQUENCE [LARGE SCALE GENOMIC DNA]</scope>
    <source>
        <strain evidence="1 2">HZE23-1</strain>
    </source>
</reference>
<dbReference type="InterPro" id="IPR027417">
    <property type="entry name" value="P-loop_NTPase"/>
</dbReference>
<dbReference type="GO" id="GO:0016301">
    <property type="term" value="F:kinase activity"/>
    <property type="evidence" value="ECO:0007669"/>
    <property type="project" value="UniProtKB-KW"/>
</dbReference>
<dbReference type="AlphaFoldDB" id="A0AAE6WXJ3"/>
<dbReference type="Proteomes" id="UP000503505">
    <property type="component" value="Chromosome"/>
</dbReference>